<keyword evidence="2" id="KW-1185">Reference proteome</keyword>
<dbReference type="AlphaFoldDB" id="A0AAW4PVI1"/>
<dbReference type="RefSeq" id="WP_220620057.1">
    <property type="nucleotide sequence ID" value="NZ_RKLR01000011.1"/>
</dbReference>
<accession>A0AAW4PVI1</accession>
<comment type="caution">
    <text evidence="1">The sequence shown here is derived from an EMBL/GenBank/DDBJ whole genome shotgun (WGS) entry which is preliminary data.</text>
</comment>
<protein>
    <submittedName>
        <fullName evidence="1">Uncharacterized protein</fullName>
    </submittedName>
</protein>
<gene>
    <name evidence="1" type="ORF">EGH21_19370</name>
</gene>
<sequence length="422" mass="49632">MSDGEGLEGYDPDEVLLDRIDNRSKEFTNRLHEMFAGDRLDHRAPMVRILLVDRFEEQVREFVKNYDLLKERNINRRYAEEFLESEYDVPREDLDTDDRWELLLVIYEHGLEDELEKIMFRSELFAVKNEESYYLDEKLEIDDIDTKVSEFMEQVNIEEQRLDPLRILVDSDDEAVFLQIYREYGRKYRRIFEFRDNGKDTPPAEPSISGEQYYPLKNIGISIEPQESETKITFTKKPGAKGWRQEISELFDFLFGIDEPLERFTEERSEVIETIQQGAKEAAENEENTSEALKEVISETKEDRKEDLKDGELPEDKEEELITKYESIELVGYAISDDQSTSTDEFVIIANNLDNLFETIDGIETSFQDYLEKADEENIELVLQIGGERIRLESGDWSPLSGRISEENKEALERFFQPSNEE</sequence>
<evidence type="ECO:0000313" key="1">
    <source>
        <dbReference type="EMBL" id="MBX0325189.1"/>
    </source>
</evidence>
<organism evidence="1 2">
    <name type="scientific">Haloarcula rubra</name>
    <dbReference type="NCBI Taxonomy" id="2487747"/>
    <lineage>
        <taxon>Archaea</taxon>
        <taxon>Methanobacteriati</taxon>
        <taxon>Methanobacteriota</taxon>
        <taxon>Stenosarchaea group</taxon>
        <taxon>Halobacteria</taxon>
        <taxon>Halobacteriales</taxon>
        <taxon>Haloarculaceae</taxon>
        <taxon>Haloarcula</taxon>
    </lineage>
</organism>
<dbReference type="Proteomes" id="UP001430377">
    <property type="component" value="Unassembled WGS sequence"/>
</dbReference>
<name>A0AAW4PVI1_9EURY</name>
<reference evidence="1 2" key="1">
    <citation type="submission" date="2021-06" db="EMBL/GenBank/DDBJ databases">
        <title>Halomicroarcula sp. a new haloarchaeum isolated from saline soil.</title>
        <authorList>
            <person name="Duran-Viseras A."/>
            <person name="Sanchez-Porro C."/>
            <person name="Ventosa A."/>
        </authorList>
    </citation>
    <scope>NUCLEOTIDE SEQUENCE [LARGE SCALE GENOMIC DNA]</scope>
    <source>
        <strain evidence="1 2">F13</strain>
    </source>
</reference>
<evidence type="ECO:0000313" key="2">
    <source>
        <dbReference type="Proteomes" id="UP001430377"/>
    </source>
</evidence>
<dbReference type="EMBL" id="RKLR01000011">
    <property type="protein sequence ID" value="MBX0325189.1"/>
    <property type="molecule type" value="Genomic_DNA"/>
</dbReference>
<proteinExistence type="predicted"/>